<dbReference type="OrthoDB" id="21550at2759"/>
<evidence type="ECO:0000256" key="6">
    <source>
        <dbReference type="ARBA" id="ARBA00022553"/>
    </source>
</evidence>
<protein>
    <recommendedName>
        <fullName evidence="3">H/ACA ribonucleoprotein complex non-core subunit NAF1</fullName>
    </recommendedName>
</protein>
<dbReference type="GO" id="GO:0006364">
    <property type="term" value="P:rRNA processing"/>
    <property type="evidence" value="ECO:0007669"/>
    <property type="project" value="UniProtKB-KW"/>
</dbReference>
<dbReference type="PANTHER" id="PTHR31633">
    <property type="entry name" value="H/ACA RIBONUCLEOPROTEIN COMPLEX NON-CORE SUBUNIT NAF1"/>
    <property type="match status" value="1"/>
</dbReference>
<dbReference type="InterPro" id="IPR007504">
    <property type="entry name" value="H/ACA_rnp_Gar1/Naf1"/>
</dbReference>
<comment type="similarity">
    <text evidence="2">Belongs to the NAF1 family.</text>
</comment>
<name>A0A0P1AA11_PLAHL</name>
<keyword evidence="5" id="KW-0698">rRNA processing</keyword>
<keyword evidence="4" id="KW-0690">Ribosome biogenesis</keyword>
<feature type="compositionally biased region" description="Pro residues" evidence="9">
    <location>
        <begin position="419"/>
        <end position="430"/>
    </location>
</feature>
<evidence type="ECO:0000313" key="10">
    <source>
        <dbReference type="EMBL" id="CEG37209.1"/>
    </source>
</evidence>
<dbReference type="InterPro" id="IPR040309">
    <property type="entry name" value="Naf1"/>
</dbReference>
<accession>A0A0P1AA11</accession>
<dbReference type="Pfam" id="PF04410">
    <property type="entry name" value="Gar1"/>
    <property type="match status" value="1"/>
</dbReference>
<dbReference type="OMA" id="WKNDDEP"/>
<feature type="region of interest" description="Disordered" evidence="9">
    <location>
        <begin position="412"/>
        <end position="469"/>
    </location>
</feature>
<evidence type="ECO:0000256" key="8">
    <source>
        <dbReference type="ARBA" id="ARBA00023242"/>
    </source>
</evidence>
<dbReference type="RefSeq" id="XP_024573578.1">
    <property type="nucleotide sequence ID" value="XM_024722509.1"/>
</dbReference>
<keyword evidence="6" id="KW-0597">Phosphoprotein</keyword>
<dbReference type="GeneID" id="36399709"/>
<dbReference type="SUPFAM" id="SSF50447">
    <property type="entry name" value="Translation proteins"/>
    <property type="match status" value="1"/>
</dbReference>
<dbReference type="GO" id="GO:0003723">
    <property type="term" value="F:RNA binding"/>
    <property type="evidence" value="ECO:0007669"/>
    <property type="project" value="UniProtKB-KW"/>
</dbReference>
<dbReference type="EMBL" id="CCYD01000261">
    <property type="protein sequence ID" value="CEG37209.1"/>
    <property type="molecule type" value="Genomic_DNA"/>
</dbReference>
<sequence>MDAQRSTDPILDLAIAAQHADAELHTITSQFSCSAAVTTHMMTALATDKDDESENESSDDEVINLTGSQFAKTKTTSECSSSDSDEEIENTVTLRAEIESAMEKENNKASAPLTTEHEIVLAPVREFEVELTVSCPIEQCGIILNVSVSRLMMTVKSNPNTKPLDEGSVLCLEDRTVLGCVDEVFGPVLMPMYLIRFKSADKIPKTMSVNTAVFFAKEHTTYIVPDKIKDKGTDASNIFDEEANEIEFSDDEAEAAAKRSIRKRNRGGVLPASSESSGSASVIGGHRGRSGRDGRTSYRQGRHATSRQQSPMPPIHTIPTIPAMQTQPFGGVTKYTQSGGHGIARPFVHGSINYTSPRGHQPQYSGVRASQGHISAHCHYQPPLPPQYNGHNVPFFPQHGVYQQYFPGSSAPNGQLLLPPQPPFFPPPPVLYSQPSQFNQQSRGAPSPPLVYHAGEQQNQNRSSDQRRR</sequence>
<dbReference type="GO" id="GO:0005634">
    <property type="term" value="C:nucleus"/>
    <property type="evidence" value="ECO:0007669"/>
    <property type="project" value="UniProtKB-SubCell"/>
</dbReference>
<dbReference type="STRING" id="4781.A0A0P1AA11"/>
<evidence type="ECO:0000256" key="7">
    <source>
        <dbReference type="ARBA" id="ARBA00022884"/>
    </source>
</evidence>
<organism evidence="10 11">
    <name type="scientific">Plasmopara halstedii</name>
    <name type="common">Downy mildew of sunflower</name>
    <dbReference type="NCBI Taxonomy" id="4781"/>
    <lineage>
        <taxon>Eukaryota</taxon>
        <taxon>Sar</taxon>
        <taxon>Stramenopiles</taxon>
        <taxon>Oomycota</taxon>
        <taxon>Peronosporomycetes</taxon>
        <taxon>Peronosporales</taxon>
        <taxon>Peronosporaceae</taxon>
        <taxon>Plasmopara</taxon>
    </lineage>
</organism>
<dbReference type="Proteomes" id="UP000054928">
    <property type="component" value="Unassembled WGS sequence"/>
</dbReference>
<keyword evidence="8" id="KW-0539">Nucleus</keyword>
<evidence type="ECO:0000256" key="1">
    <source>
        <dbReference type="ARBA" id="ARBA00004123"/>
    </source>
</evidence>
<dbReference type="InterPro" id="IPR038664">
    <property type="entry name" value="Gar1/Naf1_Cbf5-bd_sf"/>
</dbReference>
<reference evidence="11" key="1">
    <citation type="submission" date="2014-09" db="EMBL/GenBank/DDBJ databases">
        <authorList>
            <person name="Sharma Rahul"/>
            <person name="Thines Marco"/>
        </authorList>
    </citation>
    <scope>NUCLEOTIDE SEQUENCE [LARGE SCALE GENOMIC DNA]</scope>
</reference>
<dbReference type="GO" id="GO:0000493">
    <property type="term" value="P:box H/ACA snoRNP assembly"/>
    <property type="evidence" value="ECO:0007669"/>
    <property type="project" value="InterPro"/>
</dbReference>
<evidence type="ECO:0000256" key="3">
    <source>
        <dbReference type="ARBA" id="ARBA00021438"/>
    </source>
</evidence>
<evidence type="ECO:0000256" key="2">
    <source>
        <dbReference type="ARBA" id="ARBA00009801"/>
    </source>
</evidence>
<comment type="subcellular location">
    <subcellularLocation>
        <location evidence="1">Nucleus</location>
    </subcellularLocation>
</comment>
<dbReference type="GO" id="GO:0005732">
    <property type="term" value="C:sno(s)RNA-containing ribonucleoprotein complex"/>
    <property type="evidence" value="ECO:0007669"/>
    <property type="project" value="InterPro"/>
</dbReference>
<feature type="compositionally biased region" description="Low complexity" evidence="9">
    <location>
        <begin position="272"/>
        <end position="281"/>
    </location>
</feature>
<dbReference type="PANTHER" id="PTHR31633:SF1">
    <property type="entry name" value="H_ACA RIBONUCLEOPROTEIN COMPLEX NON-CORE SUBUNIT NAF1"/>
    <property type="match status" value="1"/>
</dbReference>
<evidence type="ECO:0000313" key="11">
    <source>
        <dbReference type="Proteomes" id="UP000054928"/>
    </source>
</evidence>
<keyword evidence="11" id="KW-1185">Reference proteome</keyword>
<evidence type="ECO:0000256" key="4">
    <source>
        <dbReference type="ARBA" id="ARBA00022517"/>
    </source>
</evidence>
<dbReference type="GO" id="GO:0001522">
    <property type="term" value="P:pseudouridine synthesis"/>
    <property type="evidence" value="ECO:0007669"/>
    <property type="project" value="InterPro"/>
</dbReference>
<proteinExistence type="inferred from homology"/>
<dbReference type="Gene3D" id="2.40.10.230">
    <property type="entry name" value="Probable tRNA pseudouridine synthase domain"/>
    <property type="match status" value="1"/>
</dbReference>
<evidence type="ECO:0000256" key="9">
    <source>
        <dbReference type="SAM" id="MobiDB-lite"/>
    </source>
</evidence>
<keyword evidence="7" id="KW-0694">RNA-binding</keyword>
<feature type="region of interest" description="Disordered" evidence="9">
    <location>
        <begin position="266"/>
        <end position="314"/>
    </location>
</feature>
<dbReference type="AlphaFoldDB" id="A0A0P1AA11"/>
<dbReference type="InterPro" id="IPR009000">
    <property type="entry name" value="Transl_B-barrel_sf"/>
</dbReference>
<evidence type="ECO:0000256" key="5">
    <source>
        <dbReference type="ARBA" id="ARBA00022552"/>
    </source>
</evidence>